<feature type="transmembrane region" description="Helical" evidence="1">
    <location>
        <begin position="418"/>
        <end position="438"/>
    </location>
</feature>
<keyword evidence="1" id="KW-0472">Membrane</keyword>
<reference evidence="2 3" key="1">
    <citation type="submission" date="2019-10" db="EMBL/GenBank/DDBJ databases">
        <title>New species of Slilvanegrellaceae.</title>
        <authorList>
            <person name="Pitt A."/>
            <person name="Hahn M.W."/>
        </authorList>
    </citation>
    <scope>NUCLEOTIDE SEQUENCE [LARGE SCALE GENOMIC DNA]</scope>
    <source>
        <strain evidence="2 3">SP-Ram-0.45-NSY-1</strain>
    </source>
</reference>
<gene>
    <name evidence="2" type="ORF">GCL60_09570</name>
</gene>
<feature type="transmembrane region" description="Helical" evidence="1">
    <location>
        <begin position="168"/>
        <end position="186"/>
    </location>
</feature>
<evidence type="ECO:0000313" key="3">
    <source>
        <dbReference type="Proteomes" id="UP000437748"/>
    </source>
</evidence>
<feature type="transmembrane region" description="Helical" evidence="1">
    <location>
        <begin position="393"/>
        <end position="412"/>
    </location>
</feature>
<feature type="transmembrane region" description="Helical" evidence="1">
    <location>
        <begin position="237"/>
        <end position="258"/>
    </location>
</feature>
<feature type="transmembrane region" description="Helical" evidence="1">
    <location>
        <begin position="193"/>
        <end position="217"/>
    </location>
</feature>
<protein>
    <recommendedName>
        <fullName evidence="4">Amino acid transporter</fullName>
    </recommendedName>
</protein>
<keyword evidence="1" id="KW-1133">Transmembrane helix</keyword>
<evidence type="ECO:0000256" key="1">
    <source>
        <dbReference type="SAM" id="Phobius"/>
    </source>
</evidence>
<feature type="transmembrane region" description="Helical" evidence="1">
    <location>
        <begin position="71"/>
        <end position="96"/>
    </location>
</feature>
<organism evidence="2 3">
    <name type="scientific">Silvanigrella paludirubra</name>
    <dbReference type="NCBI Taxonomy" id="2499159"/>
    <lineage>
        <taxon>Bacteria</taxon>
        <taxon>Pseudomonadati</taxon>
        <taxon>Bdellovibrionota</taxon>
        <taxon>Oligoflexia</taxon>
        <taxon>Silvanigrellales</taxon>
        <taxon>Silvanigrellaceae</taxon>
        <taxon>Silvanigrella</taxon>
    </lineage>
</organism>
<feature type="transmembrane region" description="Helical" evidence="1">
    <location>
        <begin position="481"/>
        <end position="498"/>
    </location>
</feature>
<keyword evidence="3" id="KW-1185">Reference proteome</keyword>
<dbReference type="RefSeq" id="WP_153420492.1">
    <property type="nucleotide sequence ID" value="NZ_WFLM01000003.1"/>
</dbReference>
<evidence type="ECO:0008006" key="4">
    <source>
        <dbReference type="Google" id="ProtNLM"/>
    </source>
</evidence>
<dbReference type="EMBL" id="WFLM01000003">
    <property type="protein sequence ID" value="KAB8039093.1"/>
    <property type="molecule type" value="Genomic_DNA"/>
</dbReference>
<feature type="transmembrane region" description="Helical" evidence="1">
    <location>
        <begin position="450"/>
        <end position="469"/>
    </location>
</feature>
<evidence type="ECO:0000313" key="2">
    <source>
        <dbReference type="EMBL" id="KAB8039093.1"/>
    </source>
</evidence>
<feature type="transmembrane region" description="Helical" evidence="1">
    <location>
        <begin position="349"/>
        <end position="373"/>
    </location>
</feature>
<proteinExistence type="predicted"/>
<accession>A0A6N6VX87</accession>
<keyword evidence="1" id="KW-0812">Transmembrane</keyword>
<dbReference type="AlphaFoldDB" id="A0A6N6VX87"/>
<comment type="caution">
    <text evidence="2">The sequence shown here is derived from an EMBL/GenBank/DDBJ whole genome shotgun (WGS) entry which is preliminary data.</text>
</comment>
<feature type="transmembrane region" description="Helical" evidence="1">
    <location>
        <begin position="127"/>
        <end position="148"/>
    </location>
</feature>
<name>A0A6N6VX87_9BACT</name>
<feature type="transmembrane region" description="Helical" evidence="1">
    <location>
        <begin position="295"/>
        <end position="318"/>
    </location>
</feature>
<dbReference type="OrthoDB" id="232755at2"/>
<dbReference type="Proteomes" id="UP000437748">
    <property type="component" value="Unassembled WGS sequence"/>
</dbReference>
<sequence length="669" mass="74369">MIFRKNDKESGSKNKNYSHKFVKNLSFLLTKLFYFKMKSGPHVQEKTHHWFSVLCLTGVDYFSTLAYQPGIALMAVGALAPFSSLLLVLVTLFGAVPTYREVAKRSFTGQGSIAMLENLLSGWSGKFCVLGLISFAVTDFFITITLSASDAAAHMVENPYISTYVGHSNLAISIVMVLALGAVFYVGFREAILVAILCTIPFLLLTLIVIIKASLVIMNEPILIYQWISDPIFKVDWFGLFIISALAFPKLALGLSGFETGVSVMPLIKNGKSDLQESHNKTNIPVERIKGTKNLLLFSALIMSAYLITSSIVTSILLKQSQVADGGEASGRALSFLAHKYIGNGYGTVYDFCTIIILGFAGSSALAGLLNIIPRYLPRFGMAPQWASFRRPLVVIITLISTIILVVFNANVNAQAGAYATGVLALILSAAIAVTLSIKKELKVKSSKKLRFKIIYFFLVSIVFTYTLIDNVKIRPDGLVIAFIFFIAILLASAISRWRRAFELRVESHNIIGVESEKLWEEIKNKKVNLVPISFGDKKWFKHKEDKIKEHYKCEAPLAFLTISLRDDRSEFETPLVIKVLRMYNDANNYLIEVSGAVAIPNTVAYISEQIDPIAIYLGLARKNAMEQAIFYVLFGEGEIGILTYKVLVQYWESTEEDDVRPVIFLMSE</sequence>